<dbReference type="EMBL" id="JAHQCW010000004">
    <property type="protein sequence ID" value="MBU9735608.1"/>
    <property type="molecule type" value="Genomic_DNA"/>
</dbReference>
<protein>
    <submittedName>
        <fullName evidence="2">Phosphoenolpyruvate hydrolase family protein</fullName>
    </submittedName>
</protein>
<dbReference type="PANTHER" id="PTHR31862:SF1">
    <property type="entry name" value="UPF0261 DOMAIN PROTEIN (AFU_ORTHOLOGUE AFUA_1G10120)"/>
    <property type="match status" value="1"/>
</dbReference>
<proteinExistence type="predicted"/>
<evidence type="ECO:0000313" key="3">
    <source>
        <dbReference type="Proteomes" id="UP000712157"/>
    </source>
</evidence>
<evidence type="ECO:0000259" key="1">
    <source>
        <dbReference type="Pfam" id="PF09370"/>
    </source>
</evidence>
<organism evidence="2 3">
    <name type="scientific">Diplocloster agilis</name>
    <dbReference type="NCBI Taxonomy" id="2850323"/>
    <lineage>
        <taxon>Bacteria</taxon>
        <taxon>Bacillati</taxon>
        <taxon>Bacillota</taxon>
        <taxon>Clostridia</taxon>
        <taxon>Lachnospirales</taxon>
        <taxon>Lachnospiraceae</taxon>
        <taxon>Diplocloster</taxon>
    </lineage>
</organism>
<keyword evidence="2" id="KW-0378">Hydrolase</keyword>
<dbReference type="Pfam" id="PF09370">
    <property type="entry name" value="PEP_hydrolase"/>
    <property type="match status" value="1"/>
</dbReference>
<dbReference type="Gene3D" id="3.20.20.70">
    <property type="entry name" value="Aldolase class I"/>
    <property type="match status" value="1"/>
</dbReference>
<dbReference type="InterPro" id="IPR051353">
    <property type="entry name" value="Tobamovirus_resist_UPF0261"/>
</dbReference>
<dbReference type="InterPro" id="IPR009215">
    <property type="entry name" value="TIM-br_IGPS-like"/>
</dbReference>
<dbReference type="GO" id="GO:0016787">
    <property type="term" value="F:hydrolase activity"/>
    <property type="evidence" value="ECO:0007669"/>
    <property type="project" value="UniProtKB-KW"/>
</dbReference>
<dbReference type="SUPFAM" id="SSF51621">
    <property type="entry name" value="Phosphoenolpyruvate/pyruvate domain"/>
    <property type="match status" value="1"/>
</dbReference>
<dbReference type="InterPro" id="IPR013785">
    <property type="entry name" value="Aldolase_TIM"/>
</dbReference>
<comment type="caution">
    <text evidence="2">The sequence shown here is derived from an EMBL/GenBank/DDBJ whole genome shotgun (WGS) entry which is preliminary data.</text>
</comment>
<feature type="domain" description="TIM-barrel" evidence="1">
    <location>
        <begin position="10"/>
        <end position="273"/>
    </location>
</feature>
<gene>
    <name evidence="2" type="ORF">KTH89_03600</name>
</gene>
<dbReference type="AlphaFoldDB" id="A0A949JUY2"/>
<name>A0A949JUY2_9FIRM</name>
<dbReference type="InterPro" id="IPR015813">
    <property type="entry name" value="Pyrv/PenolPyrv_kinase-like_dom"/>
</dbReference>
<sequence length="279" mass="30384">MAKRFKEDEVVNLLKAKIEKKEVLFMPNCGSGLTAKLQEKGGADLICVSATSYWRMKGQGSLAPLMPYSDINEVIFSLAPEIVANVKDTPVLSLSGGTNPLFPHREHLKKLWEAGISGINPFMMKIYGDSIMEQMAAIGMGWDREVDFVAEAHRMEMFSLAYAFTPDEARILAETGCPAISSHVGSTVGGLMGAKSNLTLDEACELSQQIFDAARAVNPDVILFAHGGPIKGPEEVKYVLERTNAQGFIGGSAAERMPIEKAVLAATQEYKEIRMPADR</sequence>
<reference evidence="2" key="1">
    <citation type="submission" date="2021-06" db="EMBL/GenBank/DDBJ databases">
        <title>Description of novel taxa of the family Lachnospiraceae.</title>
        <authorList>
            <person name="Chaplin A.V."/>
            <person name="Sokolova S.R."/>
            <person name="Pikina A.P."/>
            <person name="Korzhanova M."/>
            <person name="Belova V."/>
            <person name="Korostin D."/>
            <person name="Efimov B.A."/>
        </authorList>
    </citation>
    <scope>NUCLEOTIDE SEQUENCE</scope>
    <source>
        <strain evidence="2">ASD5720</strain>
    </source>
</reference>
<dbReference type="PIRSF" id="PIRSF034452">
    <property type="entry name" value="TIM-br_sig_trnsd"/>
    <property type="match status" value="1"/>
</dbReference>
<accession>A0A949JUY2</accession>
<dbReference type="RefSeq" id="WP_158342244.1">
    <property type="nucleotide sequence ID" value="NZ_JAHQCW010000004.1"/>
</dbReference>
<dbReference type="PANTHER" id="PTHR31862">
    <property type="entry name" value="UPF0261 DOMAIN PROTEIN (AFU_ORTHOLOGUE AFUA_1G10120)"/>
    <property type="match status" value="1"/>
</dbReference>
<evidence type="ECO:0000313" key="2">
    <source>
        <dbReference type="EMBL" id="MBU9735608.1"/>
    </source>
</evidence>
<dbReference type="Proteomes" id="UP000712157">
    <property type="component" value="Unassembled WGS sequence"/>
</dbReference>
<keyword evidence="3" id="KW-1185">Reference proteome</keyword>